<dbReference type="InterPro" id="IPR045006">
    <property type="entry name" value="CHLI-like"/>
</dbReference>
<keyword evidence="2" id="KW-0547">Nucleotide-binding</keyword>
<dbReference type="InterPro" id="IPR025158">
    <property type="entry name" value="Mg_chelat-rel_C"/>
</dbReference>
<comment type="similarity">
    <text evidence="1">Belongs to the Mg-chelatase subunits D/I family. ComM subfamily.</text>
</comment>
<evidence type="ECO:0000256" key="2">
    <source>
        <dbReference type="ARBA" id="ARBA00022741"/>
    </source>
</evidence>
<dbReference type="EMBL" id="PPTO01000003">
    <property type="protein sequence ID" value="RDB60367.1"/>
    <property type="molecule type" value="Genomic_DNA"/>
</dbReference>
<dbReference type="Pfam" id="PF13335">
    <property type="entry name" value="Mg_chelatase_C"/>
    <property type="match status" value="1"/>
</dbReference>
<evidence type="ECO:0000313" key="5">
    <source>
        <dbReference type="EMBL" id="RDB60367.1"/>
    </source>
</evidence>
<dbReference type="InterPro" id="IPR014721">
    <property type="entry name" value="Ribsml_uS5_D2-typ_fold_subgr"/>
</dbReference>
<comment type="caution">
    <text evidence="5">The sequence shown here is derived from an EMBL/GenBank/DDBJ whole genome shotgun (WGS) entry which is preliminary data.</text>
</comment>
<evidence type="ECO:0000259" key="4">
    <source>
        <dbReference type="PROSITE" id="PS50051"/>
    </source>
</evidence>
<evidence type="ECO:0000256" key="3">
    <source>
        <dbReference type="ARBA" id="ARBA00022840"/>
    </source>
</evidence>
<name>A0A369LNY1_9ACTN</name>
<dbReference type="InterPro" id="IPR000523">
    <property type="entry name" value="Mg_chelatse_chII-like_cat_dom"/>
</dbReference>
<dbReference type="SUPFAM" id="SSF54211">
    <property type="entry name" value="Ribosomal protein S5 domain 2-like"/>
    <property type="match status" value="1"/>
</dbReference>
<protein>
    <submittedName>
        <fullName evidence="5">Magnesium chelatase</fullName>
    </submittedName>
</protein>
<dbReference type="Gene3D" id="3.30.230.10">
    <property type="match status" value="1"/>
</dbReference>
<evidence type="ECO:0000256" key="1">
    <source>
        <dbReference type="ARBA" id="ARBA00006354"/>
    </source>
</evidence>
<dbReference type="PROSITE" id="PS50051">
    <property type="entry name" value="MCM_2"/>
    <property type="match status" value="1"/>
</dbReference>
<dbReference type="InterPro" id="IPR020568">
    <property type="entry name" value="Ribosomal_Su5_D2-typ_SF"/>
</dbReference>
<dbReference type="CDD" id="cd00009">
    <property type="entry name" value="AAA"/>
    <property type="match status" value="1"/>
</dbReference>
<dbReference type="InterPro" id="IPR003593">
    <property type="entry name" value="AAA+_ATPase"/>
</dbReference>
<organism evidence="5 6">
    <name type="scientific">Slackia isoflavoniconvertens</name>
    <dbReference type="NCBI Taxonomy" id="572010"/>
    <lineage>
        <taxon>Bacteria</taxon>
        <taxon>Bacillati</taxon>
        <taxon>Actinomycetota</taxon>
        <taxon>Coriobacteriia</taxon>
        <taxon>Eggerthellales</taxon>
        <taxon>Eggerthellaceae</taxon>
        <taxon>Slackia</taxon>
    </lineage>
</organism>
<dbReference type="InterPro" id="IPR027417">
    <property type="entry name" value="P-loop_NTPase"/>
</dbReference>
<dbReference type="GO" id="GO:0003677">
    <property type="term" value="F:DNA binding"/>
    <property type="evidence" value="ECO:0007669"/>
    <property type="project" value="InterPro"/>
</dbReference>
<evidence type="ECO:0000313" key="6">
    <source>
        <dbReference type="Proteomes" id="UP000253975"/>
    </source>
</evidence>
<dbReference type="SMART" id="SM00382">
    <property type="entry name" value="AAA"/>
    <property type="match status" value="1"/>
</dbReference>
<dbReference type="RefSeq" id="WP_114615103.1">
    <property type="nucleotide sequence ID" value="NZ_PPTO01000003.1"/>
</dbReference>
<gene>
    <name evidence="5" type="ORF">C1881_02560</name>
</gene>
<reference evidence="5 6" key="1">
    <citation type="journal article" date="2018" name="Elife">
        <title>Discovery and characterization of a prevalent human gut bacterial enzyme sufficient for the inactivation of a family of plant toxins.</title>
        <authorList>
            <person name="Koppel N."/>
            <person name="Bisanz J.E."/>
            <person name="Pandelia M.E."/>
            <person name="Turnbaugh P.J."/>
            <person name="Balskus E.P."/>
        </authorList>
    </citation>
    <scope>NUCLEOTIDE SEQUENCE [LARGE SCALE GENOMIC DNA]</scope>
    <source>
        <strain evidence="5 6">OB21 GAM31</strain>
    </source>
</reference>
<dbReference type="Pfam" id="PF13541">
    <property type="entry name" value="ChlI"/>
    <property type="match status" value="1"/>
</dbReference>
<sequence>MQLRCSLYSATIVGVRAIPVAVEVVVSNGLPGFSIVGMPDAAVRESTERVRAAIKACGFTMPGDKVVVNLAPSSIRKAGSGFDLPIAAAILAATKQIDAEALGECLLVGELGLDGSVRPVHGTLAFAACARELGCKLLVSADARDGAPLGRMEQLALPSLASLRSMAVRPLDFCAPSASVEAPDFGDIRGQAAAKRAMQVAAAGRHGILLMGPPGSGKTMLARALPSILPPLSEDERLEAAIVHSVAGEPIDSILAGTRPFRRVHHSATVAGLVGGGTPVHPGEISLAHAGVLFLDELPEFSSRSLQALRQPMEMGRIVITRADGSVALPARFSLVAAANPCPCGYYGDPQKQCTCPQWKIERYQGNIGGPLLDRIDMHVDVWRCDPGEMLDRADGRDPIDSERLLAGVLAAREFRSWRRAALGDGDAVDVGALLARCRLAQRTRGLLETVSRTQLLSGRGITRALMVARTIADIAESKSVAEEHLMEALSFKLRKGV</sequence>
<accession>A0A369LNY1</accession>
<dbReference type="GO" id="GO:0005524">
    <property type="term" value="F:ATP binding"/>
    <property type="evidence" value="ECO:0007669"/>
    <property type="project" value="UniProtKB-KW"/>
</dbReference>
<dbReference type="InterPro" id="IPR001208">
    <property type="entry name" value="MCM_dom"/>
</dbReference>
<dbReference type="PRINTS" id="PR01657">
    <property type="entry name" value="MCMFAMILY"/>
</dbReference>
<dbReference type="Proteomes" id="UP000253975">
    <property type="component" value="Unassembled WGS sequence"/>
</dbReference>
<feature type="domain" description="MCM C-terminal AAA(+) ATPase" evidence="4">
    <location>
        <begin position="280"/>
        <end position="341"/>
    </location>
</feature>
<dbReference type="SUPFAM" id="SSF52540">
    <property type="entry name" value="P-loop containing nucleoside triphosphate hydrolases"/>
    <property type="match status" value="1"/>
</dbReference>
<dbReference type="NCBIfam" id="TIGR00368">
    <property type="entry name" value="YifB family Mg chelatase-like AAA ATPase"/>
    <property type="match status" value="1"/>
</dbReference>
<proteinExistence type="inferred from homology"/>
<dbReference type="InterPro" id="IPR004482">
    <property type="entry name" value="Mg_chelat-rel"/>
</dbReference>
<dbReference type="Gene3D" id="3.40.50.300">
    <property type="entry name" value="P-loop containing nucleotide triphosphate hydrolases"/>
    <property type="match status" value="1"/>
</dbReference>
<dbReference type="PANTHER" id="PTHR32039">
    <property type="entry name" value="MAGNESIUM-CHELATASE SUBUNIT CHLI"/>
    <property type="match status" value="1"/>
</dbReference>
<dbReference type="AlphaFoldDB" id="A0A369LNY1"/>
<keyword evidence="3" id="KW-0067">ATP-binding</keyword>
<dbReference type="PANTHER" id="PTHR32039:SF7">
    <property type="entry name" value="COMPETENCE PROTEIN COMM"/>
    <property type="match status" value="1"/>
</dbReference>
<dbReference type="Pfam" id="PF01078">
    <property type="entry name" value="Mg_chelatase"/>
    <property type="match status" value="1"/>
</dbReference>